<keyword evidence="2" id="KW-1185">Reference proteome</keyword>
<dbReference type="Proteomes" id="UP000198638">
    <property type="component" value="Unassembled WGS sequence"/>
</dbReference>
<sequence length="73" mass="7634">MVRPFAHVSTGAKVPDIPSLVFSLSMLSSADPVSGLAAAAQKERLPSARKAIDCRRKTICGTQQIEPLAGEGV</sequence>
<evidence type="ECO:0000313" key="1">
    <source>
        <dbReference type="EMBL" id="SEA67703.1"/>
    </source>
</evidence>
<dbReference type="AlphaFoldDB" id="A0A1H4D4F5"/>
<accession>A0A1H4D4F5</accession>
<name>A0A1H4D4F5_9BURK</name>
<gene>
    <name evidence="1" type="ORF">SAMN05192564_102665</name>
</gene>
<protein>
    <submittedName>
        <fullName evidence="1">Uncharacterized protein</fullName>
    </submittedName>
</protein>
<dbReference type="EMBL" id="FNRQ01000002">
    <property type="protein sequence ID" value="SEA67703.1"/>
    <property type="molecule type" value="Genomic_DNA"/>
</dbReference>
<organism evidence="1 2">
    <name type="scientific">Paraburkholderia sartisoli</name>
    <dbReference type="NCBI Taxonomy" id="83784"/>
    <lineage>
        <taxon>Bacteria</taxon>
        <taxon>Pseudomonadati</taxon>
        <taxon>Pseudomonadota</taxon>
        <taxon>Betaproteobacteria</taxon>
        <taxon>Burkholderiales</taxon>
        <taxon>Burkholderiaceae</taxon>
        <taxon>Paraburkholderia</taxon>
    </lineage>
</organism>
<reference evidence="2" key="1">
    <citation type="submission" date="2016-10" db="EMBL/GenBank/DDBJ databases">
        <authorList>
            <person name="Varghese N."/>
            <person name="Submissions S."/>
        </authorList>
    </citation>
    <scope>NUCLEOTIDE SEQUENCE [LARGE SCALE GENOMIC DNA]</scope>
    <source>
        <strain evidence="2">LMG 24000</strain>
    </source>
</reference>
<proteinExistence type="predicted"/>
<evidence type="ECO:0000313" key="2">
    <source>
        <dbReference type="Proteomes" id="UP000198638"/>
    </source>
</evidence>